<proteinExistence type="inferred from homology"/>
<evidence type="ECO:0000256" key="6">
    <source>
        <dbReference type="ARBA" id="ARBA00022824"/>
    </source>
</evidence>
<feature type="region of interest" description="Disordered" evidence="14">
    <location>
        <begin position="288"/>
        <end position="330"/>
    </location>
</feature>
<evidence type="ECO:0008006" key="19">
    <source>
        <dbReference type="Google" id="ProtNLM"/>
    </source>
</evidence>
<feature type="domain" description="Longin" evidence="15">
    <location>
        <begin position="6"/>
        <end position="124"/>
    </location>
</feature>
<evidence type="ECO:0000256" key="10">
    <source>
        <dbReference type="ARBA" id="ARBA00023054"/>
    </source>
</evidence>
<keyword evidence="9" id="KW-0333">Golgi apparatus</keyword>
<dbReference type="SMART" id="SM01270">
    <property type="entry name" value="Longin"/>
    <property type="match status" value="1"/>
</dbReference>
<evidence type="ECO:0000256" key="2">
    <source>
        <dbReference type="ARBA" id="ARBA00004394"/>
    </source>
</evidence>
<reference evidence="17 18" key="1">
    <citation type="submission" date="2013-02" db="EMBL/GenBank/DDBJ databases">
        <title>The Genome Annotation of Plasmodium falciparum NF135/5.C10.</title>
        <authorList>
            <consortium name="The Broad Institute Genome Sequencing Platform"/>
            <consortium name="The Broad Institute Genome Sequencing Center for Infectious Disease"/>
            <person name="Neafsey D."/>
            <person name="Hoffman S."/>
            <person name="Volkman S."/>
            <person name="Rosenthal P."/>
            <person name="Walker B."/>
            <person name="Young S.K."/>
            <person name="Zeng Q."/>
            <person name="Gargeya S."/>
            <person name="Fitzgerald M."/>
            <person name="Haas B."/>
            <person name="Abouelleil A."/>
            <person name="Allen A.W."/>
            <person name="Alvarado L."/>
            <person name="Arachchi H.M."/>
            <person name="Berlin A.M."/>
            <person name="Chapman S.B."/>
            <person name="Gainer-Dewar J."/>
            <person name="Goldberg J."/>
            <person name="Griggs A."/>
            <person name="Gujja S."/>
            <person name="Hansen M."/>
            <person name="Howarth C."/>
            <person name="Imamovic A."/>
            <person name="Ireland A."/>
            <person name="Larimer J."/>
            <person name="McCowan C."/>
            <person name="Murphy C."/>
            <person name="Pearson M."/>
            <person name="Poon T.W."/>
            <person name="Priest M."/>
            <person name="Roberts A."/>
            <person name="Saif S."/>
            <person name="Shea T."/>
            <person name="Sisk P."/>
            <person name="Sykes S."/>
            <person name="Wortman J."/>
            <person name="Nusbaum C."/>
            <person name="Birren B."/>
        </authorList>
    </citation>
    <scope>NUCLEOTIDE SEQUENCE [LARGE SCALE GENOMIC DNA]</scope>
    <source>
        <strain evidence="17 18">NF135/5.C10</strain>
    </source>
</reference>
<dbReference type="CDD" id="cd14824">
    <property type="entry name" value="Longin"/>
    <property type="match status" value="1"/>
</dbReference>
<dbReference type="PROSITE" id="PS50859">
    <property type="entry name" value="LONGIN"/>
    <property type="match status" value="1"/>
</dbReference>
<name>W4IMS4_PLAFA</name>
<evidence type="ECO:0000256" key="11">
    <source>
        <dbReference type="ARBA" id="ARBA00023136"/>
    </source>
</evidence>
<evidence type="ECO:0000256" key="12">
    <source>
        <dbReference type="PROSITE-ProRule" id="PRU00290"/>
    </source>
</evidence>
<dbReference type="SUPFAM" id="SSF64356">
    <property type="entry name" value="SNARE-like"/>
    <property type="match status" value="1"/>
</dbReference>
<dbReference type="PANTHER" id="PTHR45837">
    <property type="entry name" value="VESICLE-TRAFFICKING PROTEIN SEC22B"/>
    <property type="match status" value="1"/>
</dbReference>
<dbReference type="InterPro" id="IPR042855">
    <property type="entry name" value="V_SNARE_CC"/>
</dbReference>
<keyword evidence="10 12" id="KW-0175">Coiled coil</keyword>
<evidence type="ECO:0000259" key="15">
    <source>
        <dbReference type="PROSITE" id="PS50859"/>
    </source>
</evidence>
<dbReference type="InterPro" id="IPR010908">
    <property type="entry name" value="Longin_dom"/>
</dbReference>
<dbReference type="GO" id="GO:0005484">
    <property type="term" value="F:SNAP receptor activity"/>
    <property type="evidence" value="ECO:0007669"/>
    <property type="project" value="InterPro"/>
</dbReference>
<dbReference type="GO" id="GO:0006888">
    <property type="term" value="P:endoplasmic reticulum to Golgi vesicle-mediated transport"/>
    <property type="evidence" value="ECO:0007669"/>
    <property type="project" value="InterPro"/>
</dbReference>
<evidence type="ECO:0000256" key="5">
    <source>
        <dbReference type="ARBA" id="ARBA00022692"/>
    </source>
</evidence>
<dbReference type="SUPFAM" id="SSF58038">
    <property type="entry name" value="SNARE fusion complex"/>
    <property type="match status" value="1"/>
</dbReference>
<gene>
    <name evidence="17" type="ORF">PFNF135_00619</name>
</gene>
<comment type="subcellular location">
    <subcellularLocation>
        <location evidence="1">Endoplasmic reticulum membrane</location>
        <topology evidence="1">Single-pass type IV membrane protein</topology>
    </subcellularLocation>
    <subcellularLocation>
        <location evidence="2">Golgi apparatus membrane</location>
    </subcellularLocation>
</comment>
<dbReference type="SMART" id="SM01099">
    <property type="entry name" value="CPW_WPC"/>
    <property type="match status" value="5"/>
</dbReference>
<organism evidence="17 18">
    <name type="scientific">Plasmodium falciparum NF135/5.C10</name>
    <dbReference type="NCBI Taxonomy" id="1036726"/>
    <lineage>
        <taxon>Eukaryota</taxon>
        <taxon>Sar</taxon>
        <taxon>Alveolata</taxon>
        <taxon>Apicomplexa</taxon>
        <taxon>Aconoidasida</taxon>
        <taxon>Haemosporida</taxon>
        <taxon>Plasmodiidae</taxon>
        <taxon>Plasmodium</taxon>
        <taxon>Plasmodium (Laverania)</taxon>
    </lineage>
</organism>
<dbReference type="Gene3D" id="3.30.450.50">
    <property type="entry name" value="Longin domain"/>
    <property type="match status" value="1"/>
</dbReference>
<keyword evidence="7" id="KW-0653">Protein transport</keyword>
<evidence type="ECO:0000256" key="7">
    <source>
        <dbReference type="ARBA" id="ARBA00022927"/>
    </source>
</evidence>
<keyword evidence="5" id="KW-0812">Transmembrane</keyword>
<keyword evidence="6" id="KW-0256">Endoplasmic reticulum</keyword>
<evidence type="ECO:0000259" key="16">
    <source>
        <dbReference type="PROSITE" id="PS50892"/>
    </source>
</evidence>
<dbReference type="GO" id="GO:0006890">
    <property type="term" value="P:retrograde vesicle-mediated transport, Golgi to endoplasmic reticulum"/>
    <property type="evidence" value="ECO:0007669"/>
    <property type="project" value="InterPro"/>
</dbReference>
<evidence type="ECO:0000256" key="14">
    <source>
        <dbReference type="SAM" id="MobiDB-lite"/>
    </source>
</evidence>
<dbReference type="GO" id="GO:0015031">
    <property type="term" value="P:protein transport"/>
    <property type="evidence" value="ECO:0007669"/>
    <property type="project" value="UniProtKB-KW"/>
</dbReference>
<evidence type="ECO:0000313" key="18">
    <source>
        <dbReference type="Proteomes" id="UP000019114"/>
    </source>
</evidence>
<evidence type="ECO:0000256" key="1">
    <source>
        <dbReference type="ARBA" id="ARBA00004163"/>
    </source>
</evidence>
<evidence type="ECO:0000256" key="8">
    <source>
        <dbReference type="ARBA" id="ARBA00022989"/>
    </source>
</evidence>
<dbReference type="Pfam" id="PF09717">
    <property type="entry name" value="CPW_WPC"/>
    <property type="match status" value="5"/>
</dbReference>
<reference evidence="17 18" key="2">
    <citation type="submission" date="2013-02" db="EMBL/GenBank/DDBJ databases">
        <title>The Genome Sequence of Plasmodium falciparum NF135/5.C10.</title>
        <authorList>
            <consortium name="The Broad Institute Genome Sequencing Platform"/>
            <consortium name="The Broad Institute Genome Sequencing Center for Infectious Disease"/>
            <person name="Neafsey D."/>
            <person name="Cheeseman I."/>
            <person name="Volkman S."/>
            <person name="Adams J."/>
            <person name="Walker B."/>
            <person name="Young S.K."/>
            <person name="Zeng Q."/>
            <person name="Gargeya S."/>
            <person name="Fitzgerald M."/>
            <person name="Haas B."/>
            <person name="Abouelleil A."/>
            <person name="Alvarado L."/>
            <person name="Arachchi H.M."/>
            <person name="Berlin A.M."/>
            <person name="Chapman S.B."/>
            <person name="Dewar J."/>
            <person name="Goldberg J."/>
            <person name="Griggs A."/>
            <person name="Gujja S."/>
            <person name="Hansen M."/>
            <person name="Howarth C."/>
            <person name="Imamovic A."/>
            <person name="Larimer J."/>
            <person name="McCowan C."/>
            <person name="Murphy C."/>
            <person name="Neiman D."/>
            <person name="Pearson M."/>
            <person name="Priest M."/>
            <person name="Roberts A."/>
            <person name="Saif S."/>
            <person name="Shea T."/>
            <person name="Sisk P."/>
            <person name="Sykes S."/>
            <person name="Wortman J."/>
            <person name="Nusbaum C."/>
            <person name="Birren B."/>
        </authorList>
    </citation>
    <scope>NUCLEOTIDE SEQUENCE [LARGE SCALE GENOMIC DNA]</scope>
    <source>
        <strain evidence="17 18">NF135/5.C10</strain>
    </source>
</reference>
<protein>
    <recommendedName>
        <fullName evidence="19">Longin domain-containing protein</fullName>
    </recommendedName>
</protein>
<keyword evidence="8" id="KW-1133">Transmembrane helix</keyword>
<dbReference type="FunFam" id="3.30.450.50:FF:000016">
    <property type="entry name" value="Vesicle transporter Sec22"/>
    <property type="match status" value="1"/>
</dbReference>
<evidence type="ECO:0000256" key="13">
    <source>
        <dbReference type="SAM" id="Coils"/>
    </source>
</evidence>
<feature type="domain" description="V-SNARE coiled-coil homology" evidence="16">
    <location>
        <begin position="139"/>
        <end position="199"/>
    </location>
</feature>
<feature type="coiled-coil region" evidence="13">
    <location>
        <begin position="379"/>
        <end position="418"/>
    </location>
</feature>
<sequence>MCDVVLLCRVSDGMTLVETNSETKSISHKLELKKLCKKLYSFPNLSTVTSNNFNYHFLIENGIAYIAVFPVTYPKKLAFLFLNDICKQFNEELMIQYGTHSIDYRSIIETIEKPYSFIKFDRKITKIKQEYKDPRSNIAIKKLNESLNEVSSIMKKNIDDILMRGENLEDVGRKAFNLKYESEKFKKVSRVLNLKYALYQYGILASITRYRTNVEKFISRNILMISFFVKLSKLDIYIIVGKGKKKKKSDIHIESNKIDKNIKKFDYGTLKKKFHINDKDENVKDVNKYNEIGENGKNGKNEENGKNGKNEKNEENEKNKQPEGISVSLEKTNSLEETLVQINNEYNKCIDMIEKEIHDNIDDKESLKVKNELEKLCVIKKEKDEKEEYEKYKKKMKEKSMEMDMDNEKEERKRINDDIKSQLGISSKIEVTNEVLNDSLSEIKNCVRNYREKCPLNWKINKDNKLYCMAPESYKGPCERKLITNLDISEKIKIEKKCYLFWQCENNCVQDFENSICPLEWTMKNEEYCISPESYVGNCLNQINFINMTNKEKAIYSNLCDVRWPCKKKCEHDYSVLCPDEWIEGNDGYCFPTRNYKGNCKNKIYFKHLDKIMKETYEQKCQFSYPCINSCEKNYDDLCPNLWISINGNECAPSEYYNGSCKENYIFKKKNVEEKKMFENLCEVSYPCLKKCKRNYSYSCPIGWKETLSFCLAPNSYKFNCNKLIKNDMNEKEKIEISKKCHIFWPCENYEILLKKLIYNNMTEKDYLSIVNGPVDNTTGKVIYI</sequence>
<accession>W4IMS4</accession>
<keyword evidence="4" id="KW-0813">Transport</keyword>
<dbReference type="Pfam" id="PF13774">
    <property type="entry name" value="Longin"/>
    <property type="match status" value="1"/>
</dbReference>
<evidence type="ECO:0000313" key="17">
    <source>
        <dbReference type="EMBL" id="ETW45018.1"/>
    </source>
</evidence>
<dbReference type="InterPro" id="IPR044565">
    <property type="entry name" value="Sec22"/>
</dbReference>
<evidence type="ECO:0000256" key="4">
    <source>
        <dbReference type="ARBA" id="ARBA00022448"/>
    </source>
</evidence>
<dbReference type="NCBIfam" id="TIGR01492">
    <property type="entry name" value="CPW_WPC"/>
    <property type="match status" value="5"/>
</dbReference>
<keyword evidence="11" id="KW-0472">Membrane</keyword>
<evidence type="ECO:0000256" key="9">
    <source>
        <dbReference type="ARBA" id="ARBA00023034"/>
    </source>
</evidence>
<dbReference type="GO" id="GO:0005789">
    <property type="term" value="C:endoplasmic reticulum membrane"/>
    <property type="evidence" value="ECO:0007669"/>
    <property type="project" value="UniProtKB-SubCell"/>
</dbReference>
<dbReference type="AlphaFoldDB" id="W4IMS4"/>
<feature type="compositionally biased region" description="Basic and acidic residues" evidence="14">
    <location>
        <begin position="297"/>
        <end position="321"/>
    </location>
</feature>
<dbReference type="Gene3D" id="1.20.5.110">
    <property type="match status" value="1"/>
</dbReference>
<dbReference type="CDD" id="cd15866">
    <property type="entry name" value="R-SNARE_SEC22"/>
    <property type="match status" value="1"/>
</dbReference>
<dbReference type="GO" id="GO:0000139">
    <property type="term" value="C:Golgi membrane"/>
    <property type="evidence" value="ECO:0007669"/>
    <property type="project" value="UniProtKB-SubCell"/>
</dbReference>
<dbReference type="OrthoDB" id="365677at2759"/>
<dbReference type="InterPro" id="IPR006387">
    <property type="entry name" value="CPW_WPC_dom"/>
</dbReference>
<dbReference type="EMBL" id="KI926020">
    <property type="protein sequence ID" value="ETW45018.1"/>
    <property type="molecule type" value="Genomic_DNA"/>
</dbReference>
<evidence type="ECO:0000256" key="3">
    <source>
        <dbReference type="ARBA" id="ARBA00008025"/>
    </source>
</evidence>
<comment type="similarity">
    <text evidence="3">Belongs to the synaptobrevin family.</text>
</comment>
<dbReference type="PROSITE" id="PS50892">
    <property type="entry name" value="V_SNARE"/>
    <property type="match status" value="1"/>
</dbReference>
<dbReference type="InterPro" id="IPR011012">
    <property type="entry name" value="Longin-like_dom_sf"/>
</dbReference>
<dbReference type="Proteomes" id="UP000019114">
    <property type="component" value="Unassembled WGS sequence"/>
</dbReference>
<dbReference type="Pfam" id="PF00957">
    <property type="entry name" value="Synaptobrevin"/>
    <property type="match status" value="1"/>
</dbReference>